<evidence type="ECO:0000313" key="9">
    <source>
        <dbReference type="Proteomes" id="UP001209878"/>
    </source>
</evidence>
<dbReference type="CDD" id="cd00432">
    <property type="entry name" value="Ribosomal_L18_L5e"/>
    <property type="match status" value="1"/>
</dbReference>
<dbReference type="Proteomes" id="UP001209878">
    <property type="component" value="Unassembled WGS sequence"/>
</dbReference>
<reference evidence="8" key="1">
    <citation type="journal article" date="2023" name="Mol. Biol. Evol.">
        <title>Third-Generation Sequencing Reveals the Adaptive Role of the Epigenome in Three Deep-Sea Polychaetes.</title>
        <authorList>
            <person name="Perez M."/>
            <person name="Aroh O."/>
            <person name="Sun Y."/>
            <person name="Lan Y."/>
            <person name="Juniper S.K."/>
            <person name="Young C.R."/>
            <person name="Angers B."/>
            <person name="Qian P.Y."/>
        </authorList>
    </citation>
    <scope>NUCLEOTIDE SEQUENCE</scope>
    <source>
        <strain evidence="8">R07B-5</strain>
    </source>
</reference>
<proteinExistence type="inferred from homology"/>
<keyword evidence="5" id="KW-0687">Ribonucleoprotein</keyword>
<dbReference type="EMBL" id="JAODUO010000047">
    <property type="protein sequence ID" value="KAK2191709.1"/>
    <property type="molecule type" value="Genomic_DNA"/>
</dbReference>
<name>A0AAD9UJE5_RIDPI</name>
<dbReference type="InterPro" id="IPR036967">
    <property type="entry name" value="Ribosomal_uS11_sf"/>
</dbReference>
<evidence type="ECO:0000256" key="5">
    <source>
        <dbReference type="ARBA" id="ARBA00023274"/>
    </source>
</evidence>
<evidence type="ECO:0000313" key="8">
    <source>
        <dbReference type="EMBL" id="KAK2191709.1"/>
    </source>
</evidence>
<dbReference type="FunFam" id="3.30.420.80:FF:000005">
    <property type="entry name" value="39S ribosomal protein L18, mitochondrial"/>
    <property type="match status" value="1"/>
</dbReference>
<dbReference type="GO" id="GO:0005743">
    <property type="term" value="C:mitochondrial inner membrane"/>
    <property type="evidence" value="ECO:0007669"/>
    <property type="project" value="UniProtKB-ARBA"/>
</dbReference>
<comment type="caution">
    <text evidence="8">The sequence shown here is derived from an EMBL/GenBank/DDBJ whole genome shotgun (WGS) entry which is preliminary data.</text>
</comment>
<evidence type="ECO:0000256" key="3">
    <source>
        <dbReference type="ARBA" id="ARBA00022980"/>
    </source>
</evidence>
<keyword evidence="4" id="KW-0496">Mitochondrion</keyword>
<dbReference type="GO" id="GO:0008097">
    <property type="term" value="F:5S rRNA binding"/>
    <property type="evidence" value="ECO:0007669"/>
    <property type="project" value="TreeGrafter"/>
</dbReference>
<dbReference type="Gene3D" id="3.30.420.80">
    <property type="entry name" value="Ribosomal protein S11"/>
    <property type="match status" value="1"/>
</dbReference>
<comment type="similarity">
    <text evidence="2">Belongs to the universal ribosomal protein uL18 family.</text>
</comment>
<keyword evidence="9" id="KW-1185">Reference proteome</keyword>
<comment type="subcellular location">
    <subcellularLocation>
        <location evidence="1">Mitochondrion</location>
    </subcellularLocation>
</comment>
<keyword evidence="3" id="KW-0689">Ribosomal protein</keyword>
<dbReference type="GO" id="GO:0005840">
    <property type="term" value="C:ribosome"/>
    <property type="evidence" value="ECO:0007669"/>
    <property type="project" value="UniProtKB-KW"/>
</dbReference>
<evidence type="ECO:0000256" key="1">
    <source>
        <dbReference type="ARBA" id="ARBA00004173"/>
    </source>
</evidence>
<organism evidence="8 9">
    <name type="scientific">Ridgeia piscesae</name>
    <name type="common">Tubeworm</name>
    <dbReference type="NCBI Taxonomy" id="27915"/>
    <lineage>
        <taxon>Eukaryota</taxon>
        <taxon>Metazoa</taxon>
        <taxon>Spiralia</taxon>
        <taxon>Lophotrochozoa</taxon>
        <taxon>Annelida</taxon>
        <taxon>Polychaeta</taxon>
        <taxon>Sedentaria</taxon>
        <taxon>Canalipalpata</taxon>
        <taxon>Sabellida</taxon>
        <taxon>Siboglinidae</taxon>
        <taxon>Ridgeia</taxon>
    </lineage>
</organism>
<protein>
    <recommendedName>
        <fullName evidence="6">Large ribosomal subunit protein uL18m</fullName>
    </recommendedName>
    <alternativeName>
        <fullName evidence="7">39S ribosomal protein L18, mitochondrial</fullName>
    </alternativeName>
</protein>
<evidence type="ECO:0000256" key="6">
    <source>
        <dbReference type="ARBA" id="ARBA00069051"/>
    </source>
</evidence>
<gene>
    <name evidence="8" type="ORF">NP493_47g02055</name>
</gene>
<evidence type="ECO:0000256" key="4">
    <source>
        <dbReference type="ARBA" id="ARBA00023128"/>
    </source>
</evidence>
<dbReference type="SUPFAM" id="SSF53137">
    <property type="entry name" value="Translational machinery components"/>
    <property type="match status" value="1"/>
</dbReference>
<evidence type="ECO:0000256" key="2">
    <source>
        <dbReference type="ARBA" id="ARBA00007116"/>
    </source>
</evidence>
<dbReference type="GO" id="GO:0006412">
    <property type="term" value="P:translation"/>
    <property type="evidence" value="ECO:0007669"/>
    <property type="project" value="InterPro"/>
</dbReference>
<sequence>MCRERFNRGAVACLVACQKRAASTSTDNDVVNPNFINRNPRNLERLALARKSKGWRYQYPTREFYHRMVFEKTNRNISAKVEHSSGRVVLSASTKEAAVAQHLYSYSDVVAAKSVGQVLAQRCREAGITAMILHEEEHDEKSQKYAAFRQAVEDGGIDLQEPEEVQPAYEPGINYDDQEEMDDLQRRRDLVANVSPLTRMALEMRKNGKRGAPNRNTTIMEHAFKKTPVAASSD</sequence>
<dbReference type="PANTHER" id="PTHR12899">
    <property type="entry name" value="39S RIBOSOMAL PROTEIN L18, MITOCHONDRIAL"/>
    <property type="match status" value="1"/>
</dbReference>
<dbReference type="GO" id="GO:0003735">
    <property type="term" value="F:structural constituent of ribosome"/>
    <property type="evidence" value="ECO:0007669"/>
    <property type="project" value="InterPro"/>
</dbReference>
<dbReference type="PANTHER" id="PTHR12899:SF3">
    <property type="entry name" value="LARGE RIBOSOMAL SUBUNIT PROTEIN UL18M"/>
    <property type="match status" value="1"/>
</dbReference>
<accession>A0AAD9UJE5</accession>
<dbReference type="AlphaFoldDB" id="A0AAD9UJE5"/>
<dbReference type="GO" id="GO:1990904">
    <property type="term" value="C:ribonucleoprotein complex"/>
    <property type="evidence" value="ECO:0007669"/>
    <property type="project" value="UniProtKB-KW"/>
</dbReference>
<dbReference type="InterPro" id="IPR057268">
    <property type="entry name" value="Ribosomal_L18"/>
</dbReference>
<evidence type="ECO:0000256" key="7">
    <source>
        <dbReference type="ARBA" id="ARBA00082661"/>
    </source>
</evidence>
<dbReference type="InterPro" id="IPR005484">
    <property type="entry name" value="Ribosomal_uL18_bac/plant/anim"/>
</dbReference>